<keyword evidence="7" id="KW-1185">Reference proteome</keyword>
<dbReference type="InterPro" id="IPR036162">
    <property type="entry name" value="Resolvase-like_N_sf"/>
</dbReference>
<evidence type="ECO:0000313" key="7">
    <source>
        <dbReference type="Proteomes" id="UP001523392"/>
    </source>
</evidence>
<evidence type="ECO:0000256" key="2">
    <source>
        <dbReference type="ARBA" id="ARBA00023125"/>
    </source>
</evidence>
<dbReference type="InterPro" id="IPR006119">
    <property type="entry name" value="Resolv_N"/>
</dbReference>
<proteinExistence type="predicted"/>
<dbReference type="Pfam" id="PF00239">
    <property type="entry name" value="Resolvase"/>
    <property type="match status" value="1"/>
</dbReference>
<feature type="domain" description="Resolvase/invertase-type recombinase catalytic" evidence="5">
    <location>
        <begin position="2"/>
        <end position="150"/>
    </location>
</feature>
<evidence type="ECO:0000259" key="5">
    <source>
        <dbReference type="PROSITE" id="PS51736"/>
    </source>
</evidence>
<dbReference type="Gene3D" id="3.40.50.1390">
    <property type="entry name" value="Resolvase, N-terminal catalytic domain"/>
    <property type="match status" value="1"/>
</dbReference>
<dbReference type="PROSITE" id="PS00397">
    <property type="entry name" value="RECOMBINASES_1"/>
    <property type="match status" value="1"/>
</dbReference>
<feature type="active site" description="O-(5'-phospho-DNA)-serine intermediate" evidence="4">
    <location>
        <position position="10"/>
    </location>
</feature>
<reference evidence="6 7" key="1">
    <citation type="submission" date="2021-12" db="EMBL/GenBank/DDBJ databases">
        <title>Siccirubricoccus leaddurans sp. nov., a high concentration Zn2+ tolerance bacterium.</title>
        <authorList>
            <person name="Cao Y."/>
        </authorList>
    </citation>
    <scope>NUCLEOTIDE SEQUENCE [LARGE SCALE GENOMIC DNA]</scope>
    <source>
        <strain evidence="6 7">KC 17139</strain>
    </source>
</reference>
<name>A0ABT1D3V4_9PROT</name>
<evidence type="ECO:0000256" key="1">
    <source>
        <dbReference type="ARBA" id="ARBA00022908"/>
    </source>
</evidence>
<keyword evidence="1" id="KW-0229">DNA integration</keyword>
<evidence type="ECO:0000256" key="4">
    <source>
        <dbReference type="PROSITE-ProRule" id="PRU10137"/>
    </source>
</evidence>
<keyword evidence="3" id="KW-0233">DNA recombination</keyword>
<evidence type="ECO:0000256" key="3">
    <source>
        <dbReference type="ARBA" id="ARBA00023172"/>
    </source>
</evidence>
<dbReference type="Proteomes" id="UP001523392">
    <property type="component" value="Unassembled WGS sequence"/>
</dbReference>
<gene>
    <name evidence="6" type="ORF">JYK14_07185</name>
</gene>
<dbReference type="CDD" id="cd03768">
    <property type="entry name" value="SR_ResInv"/>
    <property type="match status" value="1"/>
</dbReference>
<dbReference type="EMBL" id="JAFIRR010000040">
    <property type="protein sequence ID" value="MCO6415960.1"/>
    <property type="molecule type" value="Genomic_DNA"/>
</dbReference>
<dbReference type="PANTHER" id="PTHR30461:SF2">
    <property type="entry name" value="SERINE RECOMBINASE PINE-RELATED"/>
    <property type="match status" value="1"/>
</dbReference>
<dbReference type="RefSeq" id="WP_252952572.1">
    <property type="nucleotide sequence ID" value="NZ_JAFIRR010000040.1"/>
</dbReference>
<accession>A0ABT1D3V4</accession>
<organism evidence="6 7">
    <name type="scientific">Siccirubricoccus soli</name>
    <dbReference type="NCBI Taxonomy" id="2899147"/>
    <lineage>
        <taxon>Bacteria</taxon>
        <taxon>Pseudomonadati</taxon>
        <taxon>Pseudomonadota</taxon>
        <taxon>Alphaproteobacteria</taxon>
        <taxon>Acetobacterales</taxon>
        <taxon>Roseomonadaceae</taxon>
        <taxon>Siccirubricoccus</taxon>
    </lineage>
</organism>
<comment type="caution">
    <text evidence="6">The sequence shown here is derived from an EMBL/GenBank/DDBJ whole genome shotgun (WGS) entry which is preliminary data.</text>
</comment>
<protein>
    <submittedName>
        <fullName evidence="6">Recombinase family protein</fullName>
    </submittedName>
</protein>
<dbReference type="PROSITE" id="PS51736">
    <property type="entry name" value="RECOMBINASES_3"/>
    <property type="match status" value="1"/>
</dbReference>
<dbReference type="InterPro" id="IPR050639">
    <property type="entry name" value="SSR_resolvase"/>
</dbReference>
<dbReference type="PANTHER" id="PTHR30461">
    <property type="entry name" value="DNA-INVERTASE FROM LAMBDOID PROPHAGE"/>
    <property type="match status" value="1"/>
</dbReference>
<dbReference type="InterPro" id="IPR006118">
    <property type="entry name" value="Recombinase_CS"/>
</dbReference>
<sequence length="220" mass="24222">MAVWGYVRVSTGRQAEDGESLDVQWRQLEGYAMQHGWQLDKVFREEGVSGAVPLAERPEGAAMLAAAKAGDVIVAAKLDRVFRSALDALQMVEELQRRRVSLHLLDLGGDVSGNGMSRLFLTIAAAFAEAERARIRERVTQTKRDQRQRGRYLGGKVPFGFRVGDDGELVEDAAEQAIIAHARDLRAGGATLRAVRQAVEVQHGRKLSLDALHRVLKEAI</sequence>
<dbReference type="SMART" id="SM00857">
    <property type="entry name" value="Resolvase"/>
    <property type="match status" value="1"/>
</dbReference>
<dbReference type="SUPFAM" id="SSF53041">
    <property type="entry name" value="Resolvase-like"/>
    <property type="match status" value="1"/>
</dbReference>
<keyword evidence="2" id="KW-0238">DNA-binding</keyword>
<evidence type="ECO:0000313" key="6">
    <source>
        <dbReference type="EMBL" id="MCO6415960.1"/>
    </source>
</evidence>